<dbReference type="Proteomes" id="UP000275024">
    <property type="component" value="Unassembled WGS sequence"/>
</dbReference>
<dbReference type="Proteomes" id="UP000268652">
    <property type="component" value="Unassembled WGS sequence"/>
</dbReference>
<feature type="region of interest" description="Disordered" evidence="1">
    <location>
        <begin position="26"/>
        <end position="53"/>
    </location>
</feature>
<dbReference type="OrthoDB" id="3538028at2"/>
<feature type="compositionally biased region" description="Low complexity" evidence="1">
    <location>
        <begin position="41"/>
        <end position="53"/>
    </location>
</feature>
<evidence type="ECO:0000256" key="1">
    <source>
        <dbReference type="SAM" id="MobiDB-lite"/>
    </source>
</evidence>
<protein>
    <submittedName>
        <fullName evidence="4">DUF305 domain-containing protein</fullName>
    </submittedName>
</protein>
<feature type="domain" description="DUF305" evidence="3">
    <location>
        <begin position="62"/>
        <end position="201"/>
    </location>
</feature>
<keyword evidence="6" id="KW-1185">Reference proteome</keyword>
<accession>A0A3A9WJ69</accession>
<gene>
    <name evidence="5" type="ORF">D7318_22085</name>
    <name evidence="4" type="ORF">D7319_23225</name>
</gene>
<evidence type="ECO:0000313" key="4">
    <source>
        <dbReference type="EMBL" id="RKN06127.1"/>
    </source>
</evidence>
<evidence type="ECO:0000313" key="7">
    <source>
        <dbReference type="Proteomes" id="UP000275024"/>
    </source>
</evidence>
<feature type="signal peptide" evidence="2">
    <location>
        <begin position="1"/>
        <end position="25"/>
    </location>
</feature>
<dbReference type="EMBL" id="RBDY01000019">
    <property type="protein sequence ID" value="RKN18497.1"/>
    <property type="molecule type" value="Genomic_DNA"/>
</dbReference>
<dbReference type="AlphaFoldDB" id="A0A3A9WJ69"/>
<proteinExistence type="predicted"/>
<evidence type="ECO:0000313" key="6">
    <source>
        <dbReference type="Proteomes" id="UP000268652"/>
    </source>
</evidence>
<dbReference type="Pfam" id="PF03713">
    <property type="entry name" value="DUF305"/>
    <property type="match status" value="1"/>
</dbReference>
<dbReference type="RefSeq" id="WP_120698914.1">
    <property type="nucleotide sequence ID" value="NZ_RBDX01000022.1"/>
</dbReference>
<sequence>MPTTPTARTAAAALLAALFALPPLTGCGGGNEDEPREPRATGDAASGTATDPAAVGTLNATDLAWIQLMIPVNDQLLPLLDDVAERGSDPAFREFAAGLAEQHRSELTELHALLDEAGVEYTNLHEGHDMPGMVTEDELTALAATEGAAFDREAKPHLREHLEQSARVSRSEAESGADADATALAAGLEEARADQLAELTALDG</sequence>
<evidence type="ECO:0000259" key="3">
    <source>
        <dbReference type="Pfam" id="PF03713"/>
    </source>
</evidence>
<reference evidence="6 7" key="1">
    <citation type="submission" date="2018-09" db="EMBL/GenBank/DDBJ databases">
        <title>Streptomyces sp. nov. DS1-2, an endophytic actinomycete isolated from roots of Dendrobium scabrilingue.</title>
        <authorList>
            <person name="Kuncharoen N."/>
            <person name="Kudo T."/>
            <person name="Ohkuma M."/>
            <person name="Yuki M."/>
            <person name="Tanasupawat S."/>
        </authorList>
    </citation>
    <scope>NUCLEOTIDE SEQUENCE [LARGE SCALE GENOMIC DNA]</scope>
    <source>
        <strain evidence="4 7">AZ1-7</strain>
        <strain evidence="5 6">DS1-2</strain>
    </source>
</reference>
<dbReference type="InterPro" id="IPR012347">
    <property type="entry name" value="Ferritin-like"/>
</dbReference>
<dbReference type="Gene3D" id="1.20.1260.10">
    <property type="match status" value="1"/>
</dbReference>
<dbReference type="EMBL" id="RBDX01000022">
    <property type="protein sequence ID" value="RKN06127.1"/>
    <property type="molecule type" value="Genomic_DNA"/>
</dbReference>
<dbReference type="InterPro" id="IPR005183">
    <property type="entry name" value="DUF305_CopM-like"/>
</dbReference>
<feature type="chain" id="PRO_5038796843" evidence="2">
    <location>
        <begin position="26"/>
        <end position="204"/>
    </location>
</feature>
<evidence type="ECO:0000256" key="2">
    <source>
        <dbReference type="SAM" id="SignalP"/>
    </source>
</evidence>
<name>A0A3A9WJ69_9ACTN</name>
<organism evidence="4 7">
    <name type="scientific">Streptomyces radicis</name>
    <dbReference type="NCBI Taxonomy" id="1750517"/>
    <lineage>
        <taxon>Bacteria</taxon>
        <taxon>Bacillati</taxon>
        <taxon>Actinomycetota</taxon>
        <taxon>Actinomycetes</taxon>
        <taxon>Kitasatosporales</taxon>
        <taxon>Streptomycetaceae</taxon>
        <taxon>Streptomyces</taxon>
    </lineage>
</organism>
<keyword evidence="2" id="KW-0732">Signal</keyword>
<comment type="caution">
    <text evidence="4">The sequence shown here is derived from an EMBL/GenBank/DDBJ whole genome shotgun (WGS) entry which is preliminary data.</text>
</comment>
<evidence type="ECO:0000313" key="5">
    <source>
        <dbReference type="EMBL" id="RKN18497.1"/>
    </source>
</evidence>